<feature type="domain" description="TOTE conflict system primase" evidence="1">
    <location>
        <begin position="32"/>
        <end position="156"/>
    </location>
</feature>
<sequence length="302" mass="34347">MEYTEELLDRYIKLFRGRGDVYGSETGGCIKEPLTREVFRKHLDGTNPIGVYPMVPLKGGWYTVWGCSDIDIEDMTGAFNLCNALEAGGVHACVEKSRSKGYHVWVFATEPVLASDMRRMMLAAHQVADYPAREVNPKQESLTSTMQYGNYVRLPYPNYTDMTLPNRRVIRPDGTALDLETFLSAAEASLNSPETIARLASYWKPPQVNLNMVTDHDESDNLKDIMKRCSSLAYVIWRDGPLPNNDRSRTLARLAHELVRSGLHPSECKLVIISADKRWGKYHLRPNMELEIDKLVQRVYTT</sequence>
<gene>
    <name evidence="2" type="ORF">UFOVP587_42</name>
</gene>
<evidence type="ECO:0000313" key="2">
    <source>
        <dbReference type="EMBL" id="CAB4151939.1"/>
    </source>
</evidence>
<proteinExistence type="predicted"/>
<reference evidence="2" key="1">
    <citation type="submission" date="2020-04" db="EMBL/GenBank/DDBJ databases">
        <authorList>
            <person name="Chiriac C."/>
            <person name="Salcher M."/>
            <person name="Ghai R."/>
            <person name="Kavagutti S V."/>
        </authorList>
    </citation>
    <scope>NUCLEOTIDE SEQUENCE</scope>
</reference>
<dbReference type="InterPro" id="IPR054347">
    <property type="entry name" value="TOTE_primase"/>
</dbReference>
<protein>
    <submittedName>
        <fullName evidence="2">AE_Prim_S_like domain containing protein</fullName>
    </submittedName>
</protein>
<evidence type="ECO:0000259" key="1">
    <source>
        <dbReference type="Pfam" id="PF22548"/>
    </source>
</evidence>
<dbReference type="EMBL" id="LR796566">
    <property type="protein sequence ID" value="CAB4151939.1"/>
    <property type="molecule type" value="Genomic_DNA"/>
</dbReference>
<dbReference type="Pfam" id="PF22548">
    <property type="entry name" value="AEP-TOTE"/>
    <property type="match status" value="1"/>
</dbReference>
<accession>A0A6J5N8A1</accession>
<organism evidence="2">
    <name type="scientific">uncultured Caudovirales phage</name>
    <dbReference type="NCBI Taxonomy" id="2100421"/>
    <lineage>
        <taxon>Viruses</taxon>
        <taxon>Duplodnaviria</taxon>
        <taxon>Heunggongvirae</taxon>
        <taxon>Uroviricota</taxon>
        <taxon>Caudoviricetes</taxon>
        <taxon>Peduoviridae</taxon>
        <taxon>Maltschvirus</taxon>
        <taxon>Maltschvirus maltsch</taxon>
    </lineage>
</organism>
<name>A0A6J5N8A1_9CAUD</name>